<evidence type="ECO:0000256" key="1">
    <source>
        <dbReference type="SAM" id="Phobius"/>
    </source>
</evidence>
<feature type="transmembrane region" description="Helical" evidence="1">
    <location>
        <begin position="20"/>
        <end position="37"/>
    </location>
</feature>
<feature type="domain" description="Signal transduction histidine kinase internal region" evidence="2">
    <location>
        <begin position="164"/>
        <end position="239"/>
    </location>
</feature>
<comment type="caution">
    <text evidence="3">The sequence shown here is derived from an EMBL/GenBank/DDBJ whole genome shotgun (WGS) entry which is preliminary data.</text>
</comment>
<evidence type="ECO:0000259" key="2">
    <source>
        <dbReference type="Pfam" id="PF06580"/>
    </source>
</evidence>
<dbReference type="EMBL" id="NGJN01000002">
    <property type="protein sequence ID" value="OZV69854.1"/>
    <property type="molecule type" value="Genomic_DNA"/>
</dbReference>
<dbReference type="PANTHER" id="PTHR34220:SF7">
    <property type="entry name" value="SENSOR HISTIDINE KINASE YPDA"/>
    <property type="match status" value="1"/>
</dbReference>
<keyword evidence="1" id="KW-1133">Transmembrane helix</keyword>
<dbReference type="GO" id="GO:0000155">
    <property type="term" value="F:phosphorelay sensor kinase activity"/>
    <property type="evidence" value="ECO:0007669"/>
    <property type="project" value="InterPro"/>
</dbReference>
<keyword evidence="4" id="KW-1185">Reference proteome</keyword>
<dbReference type="GO" id="GO:0016020">
    <property type="term" value="C:membrane"/>
    <property type="evidence" value="ECO:0007669"/>
    <property type="project" value="InterPro"/>
</dbReference>
<keyword evidence="1" id="KW-0472">Membrane</keyword>
<dbReference type="PANTHER" id="PTHR34220">
    <property type="entry name" value="SENSOR HISTIDINE KINASE YPDA"/>
    <property type="match status" value="1"/>
</dbReference>
<feature type="transmembrane region" description="Helical" evidence="1">
    <location>
        <begin position="80"/>
        <end position="101"/>
    </location>
</feature>
<keyword evidence="1" id="KW-0812">Transmembrane</keyword>
<feature type="transmembrane region" description="Helical" evidence="1">
    <location>
        <begin position="49"/>
        <end position="68"/>
    </location>
</feature>
<accession>A0A265UX17</accession>
<sequence length="355" mass="41692">MRSLSLNTLMHKSNIHRPLVFHSVLWILAFVVLIFVFTKGKRPVRIDYLYTISFLILISIPVCLNFYVLMPRFLKQERYLNYVIAFILNASIFGYIIFRFFQPLIDSLFPSYFFISYLTHNNLIIVVTIFLVSSTLMKLAEDWFYFNASENKSLKFKNQQIETQLFALRSQINPHFLFNSLNVIYALALDKKSSITNAIVELSDILRYVIYDSDTERVQLKDEILLLKNFIAFQNYRLETPHKTELNIDVENETFEIYPMLLLPLLENSYKHGTISGTDTAPIKIKLQQKGTKFLFHISNPILHTQNQLKNKHSGIGLENLRNNLKLVYPNRHTFEIETNDDIFKVKLELQTDVE</sequence>
<proteinExistence type="predicted"/>
<dbReference type="OrthoDB" id="9809908at2"/>
<protein>
    <recommendedName>
        <fullName evidence="2">Signal transduction histidine kinase internal region domain-containing protein</fullName>
    </recommendedName>
</protein>
<dbReference type="InterPro" id="IPR050640">
    <property type="entry name" value="Bact_2-comp_sensor_kinase"/>
</dbReference>
<feature type="transmembrane region" description="Helical" evidence="1">
    <location>
        <begin position="113"/>
        <end position="132"/>
    </location>
</feature>
<dbReference type="Gene3D" id="3.30.565.10">
    <property type="entry name" value="Histidine kinase-like ATPase, C-terminal domain"/>
    <property type="match status" value="1"/>
</dbReference>
<dbReference type="InterPro" id="IPR010559">
    <property type="entry name" value="Sig_transdc_His_kin_internal"/>
</dbReference>
<dbReference type="InterPro" id="IPR036890">
    <property type="entry name" value="HATPase_C_sf"/>
</dbReference>
<dbReference type="Proteomes" id="UP000216840">
    <property type="component" value="Unassembled WGS sequence"/>
</dbReference>
<name>A0A265UX17_9FLAO</name>
<evidence type="ECO:0000313" key="4">
    <source>
        <dbReference type="Proteomes" id="UP000216840"/>
    </source>
</evidence>
<gene>
    <name evidence="3" type="ORF">CA834_04335</name>
</gene>
<reference evidence="3 4" key="1">
    <citation type="submission" date="2017-05" db="EMBL/GenBank/DDBJ databases">
        <title>The draft genome sequence of Idiomarina salinarum WNB302.</title>
        <authorList>
            <person name="Sun Y."/>
            <person name="Chen B."/>
            <person name="Du Z."/>
        </authorList>
    </citation>
    <scope>NUCLEOTIDE SEQUENCE [LARGE SCALE GENOMIC DNA]</scope>
    <source>
        <strain evidence="3 4">WNB302</strain>
    </source>
</reference>
<dbReference type="AlphaFoldDB" id="A0A265UX17"/>
<organism evidence="3 4">
    <name type="scientific">Winogradskyella aurantia</name>
    <dbReference type="NCBI Taxonomy" id="1915063"/>
    <lineage>
        <taxon>Bacteria</taxon>
        <taxon>Pseudomonadati</taxon>
        <taxon>Bacteroidota</taxon>
        <taxon>Flavobacteriia</taxon>
        <taxon>Flavobacteriales</taxon>
        <taxon>Flavobacteriaceae</taxon>
        <taxon>Winogradskyella</taxon>
    </lineage>
</organism>
<evidence type="ECO:0000313" key="3">
    <source>
        <dbReference type="EMBL" id="OZV69854.1"/>
    </source>
</evidence>
<dbReference type="Pfam" id="PF06580">
    <property type="entry name" value="His_kinase"/>
    <property type="match status" value="1"/>
</dbReference>